<dbReference type="AlphaFoldDB" id="R0HY85"/>
<evidence type="ECO:0000313" key="3">
    <source>
        <dbReference type="Proteomes" id="UP000029121"/>
    </source>
</evidence>
<keyword evidence="1" id="KW-0812">Transmembrane</keyword>
<protein>
    <submittedName>
        <fullName evidence="2">Uncharacterized protein</fullName>
    </submittedName>
</protein>
<feature type="transmembrane region" description="Helical" evidence="1">
    <location>
        <begin position="50"/>
        <end position="72"/>
    </location>
</feature>
<proteinExistence type="predicted"/>
<reference evidence="3" key="1">
    <citation type="journal article" date="2013" name="Nat. Genet.">
        <title>The Capsella rubella genome and the genomic consequences of rapid mating system evolution.</title>
        <authorList>
            <person name="Slotte T."/>
            <person name="Hazzouri K.M."/>
            <person name="Agren J.A."/>
            <person name="Koenig D."/>
            <person name="Maumus F."/>
            <person name="Guo Y.L."/>
            <person name="Steige K."/>
            <person name="Platts A.E."/>
            <person name="Escobar J.S."/>
            <person name="Newman L.K."/>
            <person name="Wang W."/>
            <person name="Mandakova T."/>
            <person name="Vello E."/>
            <person name="Smith L.M."/>
            <person name="Henz S.R."/>
            <person name="Steffen J."/>
            <person name="Takuno S."/>
            <person name="Brandvain Y."/>
            <person name="Coop G."/>
            <person name="Andolfatto P."/>
            <person name="Hu T.T."/>
            <person name="Blanchette M."/>
            <person name="Clark R.M."/>
            <person name="Quesneville H."/>
            <person name="Nordborg M."/>
            <person name="Gaut B.S."/>
            <person name="Lysak M.A."/>
            <person name="Jenkins J."/>
            <person name="Grimwood J."/>
            <person name="Chapman J."/>
            <person name="Prochnik S."/>
            <person name="Shu S."/>
            <person name="Rokhsar D."/>
            <person name="Schmutz J."/>
            <person name="Weigel D."/>
            <person name="Wright S.I."/>
        </authorList>
    </citation>
    <scope>NUCLEOTIDE SEQUENCE [LARGE SCALE GENOMIC DNA]</scope>
    <source>
        <strain evidence="3">cv. Monte Gargano</strain>
    </source>
</reference>
<keyword evidence="1" id="KW-1133">Transmembrane helix</keyword>
<dbReference type="Proteomes" id="UP000029121">
    <property type="component" value="Unassembled WGS sequence"/>
</dbReference>
<evidence type="ECO:0000256" key="1">
    <source>
        <dbReference type="SAM" id="Phobius"/>
    </source>
</evidence>
<dbReference type="EMBL" id="KB870808">
    <property type="protein sequence ID" value="EOA29008.1"/>
    <property type="molecule type" value="Genomic_DNA"/>
</dbReference>
<sequence>MVEKAAEERDRLTFVAVRIFSGYQSRLAGSLPTCTSSSAVFGWLLSDIDLTFIVSMIGVAVGNSCRFSLVVYEKIKFMLWWSVMCPSHWLLKSILIPSFRFSFSSLGLQPIDPSISSLRWVMMRLGGSFSFLQQEFTIRFGSTSAYSVLRRMNLDFSGVNMCLMVPKLHLRSPIKLGL</sequence>
<organism evidence="2 3">
    <name type="scientific">Capsella rubella</name>
    <dbReference type="NCBI Taxonomy" id="81985"/>
    <lineage>
        <taxon>Eukaryota</taxon>
        <taxon>Viridiplantae</taxon>
        <taxon>Streptophyta</taxon>
        <taxon>Embryophyta</taxon>
        <taxon>Tracheophyta</taxon>
        <taxon>Spermatophyta</taxon>
        <taxon>Magnoliopsida</taxon>
        <taxon>eudicotyledons</taxon>
        <taxon>Gunneridae</taxon>
        <taxon>Pentapetalae</taxon>
        <taxon>rosids</taxon>
        <taxon>malvids</taxon>
        <taxon>Brassicales</taxon>
        <taxon>Brassicaceae</taxon>
        <taxon>Camelineae</taxon>
        <taxon>Capsella</taxon>
    </lineage>
</organism>
<keyword evidence="1" id="KW-0472">Membrane</keyword>
<keyword evidence="3" id="KW-1185">Reference proteome</keyword>
<gene>
    <name evidence="2" type="ORF">CARUB_v10025261mg</name>
</gene>
<name>R0HY85_9BRAS</name>
<evidence type="ECO:0000313" key="2">
    <source>
        <dbReference type="EMBL" id="EOA29008.1"/>
    </source>
</evidence>
<accession>R0HY85</accession>